<protein>
    <submittedName>
        <fullName evidence="1">Uncharacterized protein</fullName>
    </submittedName>
</protein>
<dbReference type="KEGG" id="palb:EJC50_12765"/>
<accession>A0A3S9A3W7</accession>
<organism evidence="1 2">
    <name type="scientific">Paenibacillus albus</name>
    <dbReference type="NCBI Taxonomy" id="2495582"/>
    <lineage>
        <taxon>Bacteria</taxon>
        <taxon>Bacillati</taxon>
        <taxon>Bacillota</taxon>
        <taxon>Bacilli</taxon>
        <taxon>Bacillales</taxon>
        <taxon>Paenibacillaceae</taxon>
        <taxon>Paenibacillus</taxon>
    </lineage>
</organism>
<sequence length="160" mass="17507">MRRNSMKMIIVGATAALVIMFGIDLASSGIERIYGPVSGGTGATAVNPQTSMTSKQLPADTYNTVTDQEQVQEQLPENQIYVVPERRTVADAQHGRTDEEVRRAYERKLQEELDKRLPGVPDLKSESTVNKVADGTAGVLQTMSSKGIRMVVSFFESVTD</sequence>
<dbReference type="RefSeq" id="WP_126015656.1">
    <property type="nucleotide sequence ID" value="NZ_CP034437.1"/>
</dbReference>
<gene>
    <name evidence="1" type="ORF">EJC50_12765</name>
</gene>
<dbReference type="EMBL" id="CP034437">
    <property type="protein sequence ID" value="AZN40427.1"/>
    <property type="molecule type" value="Genomic_DNA"/>
</dbReference>
<evidence type="ECO:0000313" key="1">
    <source>
        <dbReference type="EMBL" id="AZN40427.1"/>
    </source>
</evidence>
<dbReference type="AlphaFoldDB" id="A0A3S9A3W7"/>
<reference evidence="2" key="1">
    <citation type="submission" date="2018-12" db="EMBL/GenBank/DDBJ databases">
        <title>Genome sequence of Peanibacillus sp.</title>
        <authorList>
            <person name="Subramani G."/>
            <person name="Srinivasan S."/>
            <person name="Kim M.K."/>
        </authorList>
    </citation>
    <scope>NUCLEOTIDE SEQUENCE [LARGE SCALE GENOMIC DNA]</scope>
    <source>
        <strain evidence="2">18JY67-1</strain>
    </source>
</reference>
<proteinExistence type="predicted"/>
<dbReference type="OrthoDB" id="2660342at2"/>
<name>A0A3S9A3W7_9BACL</name>
<dbReference type="Proteomes" id="UP000272528">
    <property type="component" value="Chromosome"/>
</dbReference>
<evidence type="ECO:0000313" key="2">
    <source>
        <dbReference type="Proteomes" id="UP000272528"/>
    </source>
</evidence>
<keyword evidence="2" id="KW-1185">Reference proteome</keyword>